<keyword evidence="1" id="KW-0732">Signal</keyword>
<dbReference type="GO" id="GO:0003824">
    <property type="term" value="F:catalytic activity"/>
    <property type="evidence" value="ECO:0007669"/>
    <property type="project" value="InterPro"/>
</dbReference>
<feature type="signal peptide" evidence="1">
    <location>
        <begin position="1"/>
        <end position="24"/>
    </location>
</feature>
<sequence length="342" mass="35949">MTHFYRIGLSALALAGGLASNASAASAQPLAPKVLVITMFGGEAKPWLEGRKLETRLTIPGFAKEYPELACDAAGLCVMTTAMGYANAASSVSALVYSGLVDLKQSYIVIAGIAGVDPSDGTLGSAHWARYAVDAGLRHEIDPRQIPADWPDGVVGLGAKRPGEKPSWGSATEVYQLNEQLLQKAFALTRSVELADSPEAKAYRVAYATAPGNAAPEVSICDTLSTDTYWHGSMTAKSMGDWVSLLTEGKGNYCTTQMEDNASLTALRRGADAGLLDFDRIALLRTASNFDREPAGMSPIDSLSAKSGGFGPAATNAYRVGAAFADAVTGDWTKWEKGVPSE</sequence>
<gene>
    <name evidence="2" type="ORF">NCTC10684_02757</name>
</gene>
<organism evidence="2 3">
    <name type="scientific">Aminobacter aminovorans</name>
    <name type="common">Chelatobacter heintzii</name>
    <dbReference type="NCBI Taxonomy" id="83263"/>
    <lineage>
        <taxon>Bacteria</taxon>
        <taxon>Pseudomonadati</taxon>
        <taxon>Pseudomonadota</taxon>
        <taxon>Alphaproteobacteria</taxon>
        <taxon>Hyphomicrobiales</taxon>
        <taxon>Phyllobacteriaceae</taxon>
        <taxon>Aminobacter</taxon>
    </lineage>
</organism>
<evidence type="ECO:0000313" key="2">
    <source>
        <dbReference type="EMBL" id="SUU89516.1"/>
    </source>
</evidence>
<dbReference type="GO" id="GO:0055085">
    <property type="term" value="P:transmembrane transport"/>
    <property type="evidence" value="ECO:0007669"/>
    <property type="project" value="InterPro"/>
</dbReference>
<dbReference type="PANTHER" id="PTHR38643:SF1">
    <property type="entry name" value="PURINE NUCLEOSIDE PERMEASE C285.05-RELATED"/>
    <property type="match status" value="1"/>
</dbReference>
<feature type="chain" id="PRO_5016697818" evidence="1">
    <location>
        <begin position="25"/>
        <end position="342"/>
    </location>
</feature>
<reference evidence="2 3" key="1">
    <citation type="submission" date="2018-06" db="EMBL/GenBank/DDBJ databases">
        <authorList>
            <consortium name="Pathogen Informatics"/>
            <person name="Doyle S."/>
        </authorList>
    </citation>
    <scope>NUCLEOTIDE SEQUENCE [LARGE SCALE GENOMIC DNA]</scope>
    <source>
        <strain evidence="2 3">NCTC10684</strain>
    </source>
</reference>
<dbReference type="RefSeq" id="WP_115731668.1">
    <property type="nucleotide sequence ID" value="NZ_BAAAVY010000002.1"/>
</dbReference>
<dbReference type="PIRSF" id="PIRSF013171">
    <property type="entry name" value="Pur_nuclsid_perm"/>
    <property type="match status" value="1"/>
</dbReference>
<dbReference type="GO" id="GO:0009116">
    <property type="term" value="P:nucleoside metabolic process"/>
    <property type="evidence" value="ECO:0007669"/>
    <property type="project" value="InterPro"/>
</dbReference>
<dbReference type="PANTHER" id="PTHR38643">
    <property type="entry name" value="PURINE NUCLEOSIDE PERMEASE C285.05-RELATED"/>
    <property type="match status" value="1"/>
</dbReference>
<dbReference type="Pfam" id="PF06516">
    <property type="entry name" value="NUP"/>
    <property type="match status" value="1"/>
</dbReference>
<dbReference type="InterPro" id="IPR009486">
    <property type="entry name" value="Pur_nuclsid_perm"/>
</dbReference>
<name>A0A380WMM2_AMIAI</name>
<evidence type="ECO:0000256" key="1">
    <source>
        <dbReference type="SAM" id="SignalP"/>
    </source>
</evidence>
<dbReference type="OrthoDB" id="4517280at2"/>
<dbReference type="Gene3D" id="3.40.50.1580">
    <property type="entry name" value="Nucleoside phosphorylase domain"/>
    <property type="match status" value="1"/>
</dbReference>
<dbReference type="AlphaFoldDB" id="A0A380WMM2"/>
<protein>
    <submittedName>
        <fullName evidence="2">Purine nucleoside permease</fullName>
    </submittedName>
</protein>
<proteinExistence type="predicted"/>
<evidence type="ECO:0000313" key="3">
    <source>
        <dbReference type="Proteomes" id="UP000254701"/>
    </source>
</evidence>
<dbReference type="Proteomes" id="UP000254701">
    <property type="component" value="Unassembled WGS sequence"/>
</dbReference>
<dbReference type="InterPro" id="IPR035994">
    <property type="entry name" value="Nucleoside_phosphorylase_sf"/>
</dbReference>
<dbReference type="EMBL" id="UFSM01000001">
    <property type="protein sequence ID" value="SUU89516.1"/>
    <property type="molecule type" value="Genomic_DNA"/>
</dbReference>
<accession>A0A380WMM2</accession>